<feature type="compositionally biased region" description="Polar residues" evidence="9">
    <location>
        <begin position="639"/>
        <end position="671"/>
    </location>
</feature>
<reference evidence="10" key="1">
    <citation type="submission" date="2018-11" db="EMBL/GenBank/DDBJ databases">
        <authorList>
            <person name="Alioto T."/>
            <person name="Alioto T."/>
        </authorList>
    </citation>
    <scope>NUCLEOTIDE SEQUENCE</scope>
</reference>
<keyword evidence="7" id="KW-0694">RNA-binding</keyword>
<evidence type="ECO:0000256" key="3">
    <source>
        <dbReference type="ARBA" id="ARBA00021438"/>
    </source>
</evidence>
<dbReference type="FunFam" id="2.40.10.230:FF:000002">
    <property type="entry name" value="H/ACA ribonucleoprotein complex non-core subunit NAF1"/>
    <property type="match status" value="1"/>
</dbReference>
<evidence type="ECO:0000256" key="6">
    <source>
        <dbReference type="ARBA" id="ARBA00022553"/>
    </source>
</evidence>
<evidence type="ECO:0000256" key="1">
    <source>
        <dbReference type="ARBA" id="ARBA00004123"/>
    </source>
</evidence>
<keyword evidence="8" id="KW-0539">Nucleus</keyword>
<comment type="caution">
    <text evidence="10">The sequence shown here is derived from an EMBL/GenBank/DDBJ whole genome shotgun (WGS) entry which is preliminary data.</text>
</comment>
<sequence>MDKAVDDCIVVDCDEIEGSSVNMVKVANDDGDIINVNSGQVLISDEEGESHDVQREQNKTEKLQKIRENLNKLQEVIGKGNNSEDSAVVLDSPCKLLIVDSEVTSMEINKQSNVLGDDSVNKTNDSSMQKNCQINTSFSSSEKNECKQDNEQVLESPDSEIKMAELVSTEISSKQSDAVNIVTVKVESIDDDCVITSQIDPGQYRIKVESESDVENNISSDSTSSSSSSESEDEAEQAKKPQSRSRHSSTSSLTDKQIKLCKEEIRTKGELFPEDLPPLEDLAITVDESVQLIHIGDVTSVIGVLVVVQSNDNMPPLNEDTILFLEGRASCGKIFEVFGPVALPWYSVRFNSLKDITNKEVSIGTKMYCAPKVDQYTNYVFVEHLKQIKGSDASWEDNNEPPAKFVEYSDDEEEKRAKAKHRNKKQQENADGDLLPGAKNSHKKKFRQSNEVTNEPQQTGNSNFNPGAQRHQGPRKFAPFGGQHNKFQPRGPPNHNNPRFPHQPLHQGNRPRFNASNGPSNVNQGGQTFSGNSGPFNQPPHNNTYSFQPPQGNNSGQLMFNQDLSKPPPNFSFGSNQWSHTNALQKTSNCQPFGASKSNITFNQNSNASEQAWQGHNHTKQNHAPLQADNSNWQQLATNNQSTDNWQQSVTNQQSSDKWQQPFTNYQSGGNWQAPAGCSDSGDSNQHTQSRSGSNIRNWQTPARSSDNTNWQAPSRSSDNTNWQAASRSSDNTNWQAPSRSSGSDNTSWQEPSRFSSSANTNWQAPSRPSGSDNTNWQAPSGPSSSDNNMWQAPEWSSNPNNTNWQAPKSSNPNNASWQATARSSSSENSSWQAPAPRNNSNYCVQNDQNSGSYIPYQNSNFSQGPAPTSYDNNQTMINRNTENIICNNSVNQGQTGQNINPGRSVVDNRYIQNIEYNKVRQPTPFQNNRPSFGGGPQFNS</sequence>
<dbReference type="GO" id="GO:0001522">
    <property type="term" value="P:pseudouridine synthesis"/>
    <property type="evidence" value="ECO:0007669"/>
    <property type="project" value="InterPro"/>
</dbReference>
<evidence type="ECO:0000256" key="4">
    <source>
        <dbReference type="ARBA" id="ARBA00022517"/>
    </source>
</evidence>
<dbReference type="GO" id="GO:0005634">
    <property type="term" value="C:nucleus"/>
    <property type="evidence" value="ECO:0007669"/>
    <property type="project" value="UniProtKB-SubCell"/>
</dbReference>
<dbReference type="InterPro" id="IPR038664">
    <property type="entry name" value="Gar1/Naf1_Cbf5-bd_sf"/>
</dbReference>
<dbReference type="Proteomes" id="UP000596742">
    <property type="component" value="Unassembled WGS sequence"/>
</dbReference>
<feature type="region of interest" description="Disordered" evidence="9">
    <location>
        <begin position="922"/>
        <end position="941"/>
    </location>
</feature>
<name>A0A8B6BRQ9_MYTGA</name>
<feature type="compositionally biased region" description="Polar residues" evidence="9">
    <location>
        <begin position="681"/>
        <end position="823"/>
    </location>
</feature>
<dbReference type="EMBL" id="UYJE01000610">
    <property type="protein sequence ID" value="VDH94600.1"/>
    <property type="molecule type" value="Genomic_DNA"/>
</dbReference>
<keyword evidence="4" id="KW-0690">Ribosome biogenesis</keyword>
<dbReference type="GO" id="GO:0005732">
    <property type="term" value="C:sno(s)RNA-containing ribonucleoprotein complex"/>
    <property type="evidence" value="ECO:0007669"/>
    <property type="project" value="InterPro"/>
</dbReference>
<evidence type="ECO:0000256" key="7">
    <source>
        <dbReference type="ARBA" id="ARBA00022884"/>
    </source>
</evidence>
<feature type="region of interest" description="Disordered" evidence="9">
    <location>
        <begin position="639"/>
        <end position="852"/>
    </location>
</feature>
<evidence type="ECO:0000256" key="5">
    <source>
        <dbReference type="ARBA" id="ARBA00022552"/>
    </source>
</evidence>
<keyword evidence="11" id="KW-1185">Reference proteome</keyword>
<evidence type="ECO:0000313" key="11">
    <source>
        <dbReference type="Proteomes" id="UP000596742"/>
    </source>
</evidence>
<feature type="region of interest" description="Disordered" evidence="9">
    <location>
        <begin position="207"/>
        <end position="255"/>
    </location>
</feature>
<dbReference type="OrthoDB" id="21550at2759"/>
<dbReference type="InterPro" id="IPR007504">
    <property type="entry name" value="H/ACA_rnp_Gar1/Naf1"/>
</dbReference>
<dbReference type="PANTHER" id="PTHR31633:SF1">
    <property type="entry name" value="H_ACA RIBONUCLEOPROTEIN COMPLEX NON-CORE SUBUNIT NAF1"/>
    <property type="match status" value="1"/>
</dbReference>
<dbReference type="GO" id="GO:0043489">
    <property type="term" value="P:RNA stabilization"/>
    <property type="evidence" value="ECO:0007669"/>
    <property type="project" value="UniProtKB-ARBA"/>
</dbReference>
<dbReference type="SUPFAM" id="SSF50447">
    <property type="entry name" value="Translation proteins"/>
    <property type="match status" value="1"/>
</dbReference>
<dbReference type="InterPro" id="IPR009000">
    <property type="entry name" value="Transl_B-barrel_sf"/>
</dbReference>
<dbReference type="Pfam" id="PF04410">
    <property type="entry name" value="Gar1"/>
    <property type="match status" value="1"/>
</dbReference>
<dbReference type="Gene3D" id="2.40.10.230">
    <property type="entry name" value="Probable tRNA pseudouridine synthase domain"/>
    <property type="match status" value="1"/>
</dbReference>
<keyword evidence="5" id="KW-0698">rRNA processing</keyword>
<feature type="region of interest" description="Disordered" evidence="9">
    <location>
        <begin position="391"/>
        <end position="578"/>
    </location>
</feature>
<feature type="compositionally biased region" description="Polar residues" evidence="9">
    <location>
        <begin position="449"/>
        <end position="466"/>
    </location>
</feature>
<keyword evidence="10" id="KW-0687">Ribonucleoprotein</keyword>
<keyword evidence="6" id="KW-0597">Phosphoprotein</keyword>
<evidence type="ECO:0000256" key="2">
    <source>
        <dbReference type="ARBA" id="ARBA00009801"/>
    </source>
</evidence>
<feature type="compositionally biased region" description="Low complexity" evidence="9">
    <location>
        <begin position="219"/>
        <end position="229"/>
    </location>
</feature>
<proteinExistence type="inferred from homology"/>
<protein>
    <recommendedName>
        <fullName evidence="3">H/ACA ribonucleoprotein complex non-core subunit NAF1</fullName>
    </recommendedName>
</protein>
<feature type="compositionally biased region" description="Polar residues" evidence="9">
    <location>
        <begin position="514"/>
        <end position="564"/>
    </location>
</feature>
<dbReference type="GO" id="GO:0003723">
    <property type="term" value="F:RNA binding"/>
    <property type="evidence" value="ECO:0007669"/>
    <property type="project" value="UniProtKB-KW"/>
</dbReference>
<comment type="subcellular location">
    <subcellularLocation>
        <location evidence="1">Nucleus</location>
    </subcellularLocation>
</comment>
<organism evidence="10 11">
    <name type="scientific">Mytilus galloprovincialis</name>
    <name type="common">Mediterranean mussel</name>
    <dbReference type="NCBI Taxonomy" id="29158"/>
    <lineage>
        <taxon>Eukaryota</taxon>
        <taxon>Metazoa</taxon>
        <taxon>Spiralia</taxon>
        <taxon>Lophotrochozoa</taxon>
        <taxon>Mollusca</taxon>
        <taxon>Bivalvia</taxon>
        <taxon>Autobranchia</taxon>
        <taxon>Pteriomorphia</taxon>
        <taxon>Mytilida</taxon>
        <taxon>Mytiloidea</taxon>
        <taxon>Mytilidae</taxon>
        <taxon>Mytilinae</taxon>
        <taxon>Mytilus</taxon>
    </lineage>
</organism>
<dbReference type="GO" id="GO:0006364">
    <property type="term" value="P:rRNA processing"/>
    <property type="evidence" value="ECO:0007669"/>
    <property type="project" value="UniProtKB-KW"/>
</dbReference>
<feature type="compositionally biased region" description="Polar residues" evidence="9">
    <location>
        <begin position="838"/>
        <end position="852"/>
    </location>
</feature>
<dbReference type="PANTHER" id="PTHR31633">
    <property type="entry name" value="H/ACA RIBONUCLEOPROTEIN COMPLEX NON-CORE SUBUNIT NAF1"/>
    <property type="match status" value="1"/>
</dbReference>
<evidence type="ECO:0000256" key="8">
    <source>
        <dbReference type="ARBA" id="ARBA00023242"/>
    </source>
</evidence>
<dbReference type="AlphaFoldDB" id="A0A8B6BRQ9"/>
<dbReference type="InterPro" id="IPR040309">
    <property type="entry name" value="Naf1"/>
</dbReference>
<evidence type="ECO:0000256" key="9">
    <source>
        <dbReference type="SAM" id="MobiDB-lite"/>
    </source>
</evidence>
<dbReference type="GO" id="GO:0000493">
    <property type="term" value="P:box H/ACA snoRNP assembly"/>
    <property type="evidence" value="ECO:0007669"/>
    <property type="project" value="InterPro"/>
</dbReference>
<gene>
    <name evidence="10" type="ORF">MGAL_10B005887</name>
</gene>
<evidence type="ECO:0000313" key="10">
    <source>
        <dbReference type="EMBL" id="VDH94600.1"/>
    </source>
</evidence>
<accession>A0A8B6BRQ9</accession>
<comment type="similarity">
    <text evidence="2">Belongs to the NAF1 family.</text>
</comment>